<name>A0AAV5K0Y1_9ROSI</name>
<feature type="compositionally biased region" description="Polar residues" evidence="6">
    <location>
        <begin position="221"/>
        <end position="232"/>
    </location>
</feature>
<evidence type="ECO:0000256" key="4">
    <source>
        <dbReference type="ARBA" id="ARBA00022989"/>
    </source>
</evidence>
<evidence type="ECO:0000256" key="5">
    <source>
        <dbReference type="ARBA" id="ARBA00023136"/>
    </source>
</evidence>
<dbReference type="Pfam" id="PF05078">
    <property type="entry name" value="DUF679"/>
    <property type="match status" value="1"/>
</dbReference>
<comment type="similarity">
    <text evidence="2">Belongs to the plant DMP1 protein family.</text>
</comment>
<dbReference type="GO" id="GO:0010256">
    <property type="term" value="P:endomembrane system organization"/>
    <property type="evidence" value="ECO:0007669"/>
    <property type="project" value="TreeGrafter"/>
</dbReference>
<protein>
    <submittedName>
        <fullName evidence="8">Uncharacterized protein</fullName>
    </submittedName>
</protein>
<accession>A0AAV5K0Y1</accession>
<dbReference type="PANTHER" id="PTHR31621">
    <property type="entry name" value="PROTEIN DMP3"/>
    <property type="match status" value="1"/>
</dbReference>
<organism evidence="8 9">
    <name type="scientific">Rubroshorea leprosula</name>
    <dbReference type="NCBI Taxonomy" id="152421"/>
    <lineage>
        <taxon>Eukaryota</taxon>
        <taxon>Viridiplantae</taxon>
        <taxon>Streptophyta</taxon>
        <taxon>Embryophyta</taxon>
        <taxon>Tracheophyta</taxon>
        <taxon>Spermatophyta</taxon>
        <taxon>Magnoliopsida</taxon>
        <taxon>eudicotyledons</taxon>
        <taxon>Gunneridae</taxon>
        <taxon>Pentapetalae</taxon>
        <taxon>rosids</taxon>
        <taxon>malvids</taxon>
        <taxon>Malvales</taxon>
        <taxon>Dipterocarpaceae</taxon>
        <taxon>Rubroshorea</taxon>
    </lineage>
</organism>
<comment type="caution">
    <text evidence="8">The sequence shown here is derived from an EMBL/GenBank/DDBJ whole genome shotgun (WGS) entry which is preliminary data.</text>
</comment>
<evidence type="ECO:0000313" key="8">
    <source>
        <dbReference type="EMBL" id="GKV20589.1"/>
    </source>
</evidence>
<evidence type="ECO:0000313" key="9">
    <source>
        <dbReference type="Proteomes" id="UP001054252"/>
    </source>
</evidence>
<reference evidence="8 9" key="1">
    <citation type="journal article" date="2021" name="Commun. Biol.">
        <title>The genome of Shorea leprosula (Dipterocarpaceae) highlights the ecological relevance of drought in aseasonal tropical rainforests.</title>
        <authorList>
            <person name="Ng K.K.S."/>
            <person name="Kobayashi M.J."/>
            <person name="Fawcett J.A."/>
            <person name="Hatakeyama M."/>
            <person name="Paape T."/>
            <person name="Ng C.H."/>
            <person name="Ang C.C."/>
            <person name="Tnah L.H."/>
            <person name="Lee C.T."/>
            <person name="Nishiyama T."/>
            <person name="Sese J."/>
            <person name="O'Brien M.J."/>
            <person name="Copetti D."/>
            <person name="Mohd Noor M.I."/>
            <person name="Ong R.C."/>
            <person name="Putra M."/>
            <person name="Sireger I.Z."/>
            <person name="Indrioko S."/>
            <person name="Kosugi Y."/>
            <person name="Izuno A."/>
            <person name="Isagi Y."/>
            <person name="Lee S.L."/>
            <person name="Shimizu K.K."/>
        </authorList>
    </citation>
    <scope>NUCLEOTIDE SEQUENCE [LARGE SCALE GENOMIC DNA]</scope>
    <source>
        <strain evidence="8">214</strain>
    </source>
</reference>
<dbReference type="Proteomes" id="UP001054252">
    <property type="component" value="Unassembled WGS sequence"/>
</dbReference>
<evidence type="ECO:0000256" key="2">
    <source>
        <dbReference type="ARBA" id="ARBA00008707"/>
    </source>
</evidence>
<keyword evidence="3 7" id="KW-0812">Transmembrane</keyword>
<sequence>MATAAPPSSTLSNLANLLPTGTVLVFKALIPSFSNSGKCVLANKYLTIALIFCCSLTCFLSSFTDSFLGNDGKLYYGIATPSGLYIFNDDPNDGLNLGKDERMRKELRKYRLSFTDFVHAFVSFVVFLVVSFSSLDVQRCFFLKEGTNLEELFKYLPLGVGAFASALFTIFPTRRRGIGYGDVARGAGTGAVEEKELKKQETVNGKGKERGGVHENEWETKGNNGPSRTSIELASVSHVNDRVEDIS</sequence>
<keyword evidence="5 7" id="KW-0472">Membrane</keyword>
<feature type="transmembrane region" description="Helical" evidence="7">
    <location>
        <begin position="152"/>
        <end position="171"/>
    </location>
</feature>
<feature type="compositionally biased region" description="Basic and acidic residues" evidence="6">
    <location>
        <begin position="195"/>
        <end position="220"/>
    </location>
</feature>
<dbReference type="GO" id="GO:0016020">
    <property type="term" value="C:membrane"/>
    <property type="evidence" value="ECO:0007669"/>
    <property type="project" value="UniProtKB-SubCell"/>
</dbReference>
<comment type="subcellular location">
    <subcellularLocation>
        <location evidence="1">Membrane</location>
        <topology evidence="1">Multi-pass membrane protein</topology>
    </subcellularLocation>
</comment>
<evidence type="ECO:0000256" key="1">
    <source>
        <dbReference type="ARBA" id="ARBA00004141"/>
    </source>
</evidence>
<feature type="transmembrane region" description="Helical" evidence="7">
    <location>
        <begin position="45"/>
        <end position="63"/>
    </location>
</feature>
<gene>
    <name evidence="8" type="ORF">SLEP1_g30688</name>
</gene>
<evidence type="ECO:0000256" key="7">
    <source>
        <dbReference type="SAM" id="Phobius"/>
    </source>
</evidence>
<feature type="region of interest" description="Disordered" evidence="6">
    <location>
        <begin position="195"/>
        <end position="247"/>
    </location>
</feature>
<dbReference type="AlphaFoldDB" id="A0AAV5K0Y1"/>
<keyword evidence="4 7" id="KW-1133">Transmembrane helix</keyword>
<dbReference type="GO" id="GO:0005737">
    <property type="term" value="C:cytoplasm"/>
    <property type="evidence" value="ECO:0007669"/>
    <property type="project" value="UniProtKB-ARBA"/>
</dbReference>
<dbReference type="PANTHER" id="PTHR31621:SF5">
    <property type="entry name" value="PROTEIN DMP10"/>
    <property type="match status" value="1"/>
</dbReference>
<feature type="transmembrane region" description="Helical" evidence="7">
    <location>
        <begin position="112"/>
        <end position="132"/>
    </location>
</feature>
<dbReference type="InterPro" id="IPR007770">
    <property type="entry name" value="DMP"/>
</dbReference>
<evidence type="ECO:0000256" key="3">
    <source>
        <dbReference type="ARBA" id="ARBA00022692"/>
    </source>
</evidence>
<dbReference type="EMBL" id="BPVZ01000055">
    <property type="protein sequence ID" value="GKV20589.1"/>
    <property type="molecule type" value="Genomic_DNA"/>
</dbReference>
<evidence type="ECO:0000256" key="6">
    <source>
        <dbReference type="SAM" id="MobiDB-lite"/>
    </source>
</evidence>
<keyword evidence="9" id="KW-1185">Reference proteome</keyword>
<proteinExistence type="inferred from homology"/>